<keyword evidence="2" id="KW-1185">Reference proteome</keyword>
<dbReference type="RefSeq" id="WP_069681205.1">
    <property type="nucleotide sequence ID" value="NZ_CP017256.2"/>
</dbReference>
<proteinExistence type="predicted"/>
<name>A0A1D7XP65_9CLOT</name>
<reference evidence="2" key="1">
    <citation type="submission" date="2016-09" db="EMBL/GenBank/DDBJ databases">
        <title>Genomics of Clostridium taeniosporum, an organism which forms endospores with ribbon-like appendages.</title>
        <authorList>
            <person name="Walker J.R."/>
        </authorList>
    </citation>
    <scope>NUCLEOTIDE SEQUENCE [LARGE SCALE GENOMIC DNA]</scope>
    <source>
        <strain evidence="2">1/k</strain>
        <plasmid evidence="2">Plasmid pct3</plasmid>
    </source>
</reference>
<keyword evidence="1" id="KW-0614">Plasmid</keyword>
<protein>
    <submittedName>
        <fullName evidence="1">Uncharacterized protein</fullName>
    </submittedName>
</protein>
<evidence type="ECO:0000313" key="2">
    <source>
        <dbReference type="Proteomes" id="UP000094652"/>
    </source>
</evidence>
<accession>A0A1D7XP65</accession>
<dbReference type="Proteomes" id="UP000094652">
    <property type="component" value="Plasmid pCt3"/>
</dbReference>
<organism evidence="1 2">
    <name type="scientific">Clostridium taeniosporum</name>
    <dbReference type="NCBI Taxonomy" id="394958"/>
    <lineage>
        <taxon>Bacteria</taxon>
        <taxon>Bacillati</taxon>
        <taxon>Bacillota</taxon>
        <taxon>Clostridia</taxon>
        <taxon>Eubacteriales</taxon>
        <taxon>Clostridiaceae</taxon>
        <taxon>Clostridium</taxon>
    </lineage>
</organism>
<geneLocation type="plasmid" evidence="2">
    <name>pct3</name>
</geneLocation>
<evidence type="ECO:0000313" key="1">
    <source>
        <dbReference type="EMBL" id="AOR25087.1"/>
    </source>
</evidence>
<dbReference type="AlphaFoldDB" id="A0A1D7XP65"/>
<dbReference type="KEGG" id="ctae:BGI42_15185"/>
<dbReference type="EMBL" id="CP017256">
    <property type="protein sequence ID" value="AOR25087.1"/>
    <property type="molecule type" value="Genomic_DNA"/>
</dbReference>
<sequence>MNLEEWLLRHNIKDMTMKDYNNYIYYYKQEEPEEYSTIFGNKNEDKINIIFHSVAYVINSWQEYDTDDGTYKYISSKIRLEYSDEEFAEYEVIYGLDGEYHDDYFRCI</sequence>
<gene>
    <name evidence="1" type="ORF">BGI42_15185</name>
</gene>
<dbReference type="OrthoDB" id="1927784at2"/>